<dbReference type="Proteomes" id="UP000053144">
    <property type="component" value="Chromosome 3"/>
</dbReference>
<protein>
    <submittedName>
        <fullName evidence="2">Uncharacterized protein</fullName>
    </submittedName>
</protein>
<sequence length="192" mass="22133">MPLNGDCDTWISPQRWRLSVRHRLESKRPSLATFQAPLSLSFSKFHGATHSSTLPLLRCHLACVSVFHFLLQPRVRSLIPHHLLFFSHIRHAQPHSLFRESFSPSRRTTSRSSTRESPRRQPFFITNPSLLLRFLSSLTHCFCHFPLRSSLEEASKELATRTFVISLEAHPSSRLWRSAVEMPLSGRNAAQR</sequence>
<dbReference type="Gramene" id="KOM37636">
    <property type="protein sequence ID" value="KOM37636"/>
    <property type="gene ID" value="LR48_Vigan03g101800"/>
</dbReference>
<dbReference type="EMBL" id="CM003373">
    <property type="protein sequence ID" value="KOM37636.1"/>
    <property type="molecule type" value="Genomic_DNA"/>
</dbReference>
<proteinExistence type="predicted"/>
<evidence type="ECO:0000256" key="1">
    <source>
        <dbReference type="SAM" id="MobiDB-lite"/>
    </source>
</evidence>
<feature type="compositionally biased region" description="Low complexity" evidence="1">
    <location>
        <begin position="101"/>
        <end position="112"/>
    </location>
</feature>
<gene>
    <name evidence="2" type="ORF">LR48_Vigan03g101800</name>
</gene>
<evidence type="ECO:0000313" key="2">
    <source>
        <dbReference type="EMBL" id="KOM37636.1"/>
    </source>
</evidence>
<name>A0A0L9U4D3_PHAAN</name>
<feature type="region of interest" description="Disordered" evidence="1">
    <location>
        <begin position="101"/>
        <end position="121"/>
    </location>
</feature>
<accession>A0A0L9U4D3</accession>
<dbReference type="AlphaFoldDB" id="A0A0L9U4D3"/>
<evidence type="ECO:0000313" key="3">
    <source>
        <dbReference type="Proteomes" id="UP000053144"/>
    </source>
</evidence>
<reference evidence="3" key="1">
    <citation type="journal article" date="2015" name="Proc. Natl. Acad. Sci. U.S.A.">
        <title>Genome sequencing of adzuki bean (Vigna angularis) provides insight into high starch and low fat accumulation and domestication.</title>
        <authorList>
            <person name="Yang K."/>
            <person name="Tian Z."/>
            <person name="Chen C."/>
            <person name="Luo L."/>
            <person name="Zhao B."/>
            <person name="Wang Z."/>
            <person name="Yu L."/>
            <person name="Li Y."/>
            <person name="Sun Y."/>
            <person name="Li W."/>
            <person name="Chen Y."/>
            <person name="Li Y."/>
            <person name="Zhang Y."/>
            <person name="Ai D."/>
            <person name="Zhao J."/>
            <person name="Shang C."/>
            <person name="Ma Y."/>
            <person name="Wu B."/>
            <person name="Wang M."/>
            <person name="Gao L."/>
            <person name="Sun D."/>
            <person name="Zhang P."/>
            <person name="Guo F."/>
            <person name="Wang W."/>
            <person name="Li Y."/>
            <person name="Wang J."/>
            <person name="Varshney R.K."/>
            <person name="Wang J."/>
            <person name="Ling H.Q."/>
            <person name="Wan P."/>
        </authorList>
    </citation>
    <scope>NUCLEOTIDE SEQUENCE</scope>
    <source>
        <strain evidence="3">cv. Jingnong 6</strain>
    </source>
</reference>
<organism evidence="2 3">
    <name type="scientific">Phaseolus angularis</name>
    <name type="common">Azuki bean</name>
    <name type="synonym">Vigna angularis</name>
    <dbReference type="NCBI Taxonomy" id="3914"/>
    <lineage>
        <taxon>Eukaryota</taxon>
        <taxon>Viridiplantae</taxon>
        <taxon>Streptophyta</taxon>
        <taxon>Embryophyta</taxon>
        <taxon>Tracheophyta</taxon>
        <taxon>Spermatophyta</taxon>
        <taxon>Magnoliopsida</taxon>
        <taxon>eudicotyledons</taxon>
        <taxon>Gunneridae</taxon>
        <taxon>Pentapetalae</taxon>
        <taxon>rosids</taxon>
        <taxon>fabids</taxon>
        <taxon>Fabales</taxon>
        <taxon>Fabaceae</taxon>
        <taxon>Papilionoideae</taxon>
        <taxon>50 kb inversion clade</taxon>
        <taxon>NPAAA clade</taxon>
        <taxon>indigoferoid/millettioid clade</taxon>
        <taxon>Phaseoleae</taxon>
        <taxon>Vigna</taxon>
    </lineage>
</organism>